<dbReference type="InterPro" id="IPR013201">
    <property type="entry name" value="Prot_inhib_I29"/>
</dbReference>
<dbReference type="Pfam" id="PF08246">
    <property type="entry name" value="Inhibitor_I29"/>
    <property type="match status" value="1"/>
</dbReference>
<dbReference type="EMBL" id="OU900104">
    <property type="protein sequence ID" value="CAH1158849.1"/>
    <property type="molecule type" value="Genomic_DNA"/>
</dbReference>
<keyword evidence="1" id="KW-1133">Transmembrane helix</keyword>
<keyword evidence="1" id="KW-0812">Transmembrane</keyword>
<dbReference type="AlphaFoldDB" id="A0A9P0GQ97"/>
<evidence type="ECO:0000256" key="1">
    <source>
        <dbReference type="SAM" id="Phobius"/>
    </source>
</evidence>
<evidence type="ECO:0000313" key="4">
    <source>
        <dbReference type="Proteomes" id="UP001153712"/>
    </source>
</evidence>
<feature type="transmembrane region" description="Helical" evidence="1">
    <location>
        <begin position="6"/>
        <end position="26"/>
    </location>
</feature>
<organism evidence="3 4">
    <name type="scientific">Phyllotreta striolata</name>
    <name type="common">Striped flea beetle</name>
    <name type="synonym">Crioceris striolata</name>
    <dbReference type="NCBI Taxonomy" id="444603"/>
    <lineage>
        <taxon>Eukaryota</taxon>
        <taxon>Metazoa</taxon>
        <taxon>Ecdysozoa</taxon>
        <taxon>Arthropoda</taxon>
        <taxon>Hexapoda</taxon>
        <taxon>Insecta</taxon>
        <taxon>Pterygota</taxon>
        <taxon>Neoptera</taxon>
        <taxon>Endopterygota</taxon>
        <taxon>Coleoptera</taxon>
        <taxon>Polyphaga</taxon>
        <taxon>Cucujiformia</taxon>
        <taxon>Chrysomeloidea</taxon>
        <taxon>Chrysomelidae</taxon>
        <taxon>Galerucinae</taxon>
        <taxon>Alticini</taxon>
        <taxon>Phyllotreta</taxon>
    </lineage>
</organism>
<dbReference type="OrthoDB" id="10496389at2759"/>
<proteinExistence type="predicted"/>
<evidence type="ECO:0000259" key="2">
    <source>
        <dbReference type="SMART" id="SM00848"/>
    </source>
</evidence>
<dbReference type="Proteomes" id="UP001153712">
    <property type="component" value="Chromosome 11"/>
</dbReference>
<keyword evidence="4" id="KW-1185">Reference proteome</keyword>
<gene>
    <name evidence="3" type="ORF">PHYEVI_LOCUS2043</name>
</gene>
<sequence>MRVKTMILKLVYLGLLITVVVGELSVKEQWKAYKKKYNKVYSPSEDAYRFEVFASNLDFINEVNQMHEQGKSNWFGKITKHTDWTSREKQDIEEKQKLKRYIID</sequence>
<dbReference type="SMART" id="SM00848">
    <property type="entry name" value="Inhibitor_I29"/>
    <property type="match status" value="1"/>
</dbReference>
<dbReference type="Gene3D" id="1.10.287.2250">
    <property type="match status" value="1"/>
</dbReference>
<name>A0A9P0GQ97_PHYSR</name>
<reference evidence="3" key="1">
    <citation type="submission" date="2022-01" db="EMBL/GenBank/DDBJ databases">
        <authorList>
            <person name="King R."/>
        </authorList>
    </citation>
    <scope>NUCLEOTIDE SEQUENCE</scope>
</reference>
<protein>
    <recommendedName>
        <fullName evidence="2">Cathepsin propeptide inhibitor domain-containing protein</fullName>
    </recommendedName>
</protein>
<feature type="domain" description="Cathepsin propeptide inhibitor" evidence="2">
    <location>
        <begin position="30"/>
        <end position="89"/>
    </location>
</feature>
<accession>A0A9P0GQ97</accession>
<dbReference type="InterPro" id="IPR038765">
    <property type="entry name" value="Papain-like_cys_pep_sf"/>
</dbReference>
<keyword evidence="1" id="KW-0472">Membrane</keyword>
<dbReference type="SUPFAM" id="SSF54001">
    <property type="entry name" value="Cysteine proteinases"/>
    <property type="match status" value="1"/>
</dbReference>
<evidence type="ECO:0000313" key="3">
    <source>
        <dbReference type="EMBL" id="CAH1158849.1"/>
    </source>
</evidence>